<evidence type="ECO:0000256" key="1">
    <source>
        <dbReference type="ARBA" id="ARBA00022679"/>
    </source>
</evidence>
<dbReference type="AlphaFoldDB" id="A0AAW8DPC8"/>
<dbReference type="RefSeq" id="WP_307585049.1">
    <property type="nucleotide sequence ID" value="NZ_JAUSRQ010000008.1"/>
</dbReference>
<name>A0AAW8DPC8_9BURK</name>
<proteinExistence type="predicted"/>
<dbReference type="PANTHER" id="PTHR43861">
    <property type="entry name" value="TRANS-ACONITATE 2-METHYLTRANSFERASE-RELATED"/>
    <property type="match status" value="1"/>
</dbReference>
<dbReference type="Gene3D" id="3.40.50.150">
    <property type="entry name" value="Vaccinia Virus protein VP39"/>
    <property type="match status" value="1"/>
</dbReference>
<feature type="domain" description="Methyltransferase" evidence="2">
    <location>
        <begin position="43"/>
        <end position="140"/>
    </location>
</feature>
<evidence type="ECO:0000313" key="3">
    <source>
        <dbReference type="EMBL" id="MDP9921310.1"/>
    </source>
</evidence>
<dbReference type="CDD" id="cd02440">
    <property type="entry name" value="AdoMet_MTases"/>
    <property type="match status" value="1"/>
</dbReference>
<dbReference type="EMBL" id="JAUSRR010000001">
    <property type="protein sequence ID" value="MDP9921310.1"/>
    <property type="molecule type" value="Genomic_DNA"/>
</dbReference>
<dbReference type="InterPro" id="IPR029063">
    <property type="entry name" value="SAM-dependent_MTases_sf"/>
</dbReference>
<dbReference type="SUPFAM" id="SSF53335">
    <property type="entry name" value="S-adenosyl-L-methionine-dependent methyltransferases"/>
    <property type="match status" value="1"/>
</dbReference>
<gene>
    <name evidence="3" type="ORF">J2W25_000315</name>
</gene>
<evidence type="ECO:0000313" key="4">
    <source>
        <dbReference type="Proteomes" id="UP001244295"/>
    </source>
</evidence>
<keyword evidence="1" id="KW-0808">Transferase</keyword>
<dbReference type="Pfam" id="PF13649">
    <property type="entry name" value="Methyltransf_25"/>
    <property type="match status" value="1"/>
</dbReference>
<protein>
    <submittedName>
        <fullName evidence="3">SAM-dependent methyltransferase</fullName>
    </submittedName>
</protein>
<dbReference type="Proteomes" id="UP001244295">
    <property type="component" value="Unassembled WGS sequence"/>
</dbReference>
<dbReference type="InterPro" id="IPR041698">
    <property type="entry name" value="Methyltransf_25"/>
</dbReference>
<evidence type="ECO:0000259" key="2">
    <source>
        <dbReference type="Pfam" id="PF13649"/>
    </source>
</evidence>
<reference evidence="3" key="1">
    <citation type="submission" date="2023-07" db="EMBL/GenBank/DDBJ databases">
        <title>Sorghum-associated microbial communities from plants grown in Nebraska, USA.</title>
        <authorList>
            <person name="Schachtman D."/>
        </authorList>
    </citation>
    <scope>NUCLEOTIDE SEQUENCE</scope>
    <source>
        <strain evidence="3">DS2795</strain>
    </source>
</reference>
<dbReference type="GO" id="GO:0032259">
    <property type="term" value="P:methylation"/>
    <property type="evidence" value="ECO:0007669"/>
    <property type="project" value="UniProtKB-KW"/>
</dbReference>
<accession>A0AAW8DPC8</accession>
<comment type="caution">
    <text evidence="3">The sequence shown here is derived from an EMBL/GenBank/DDBJ whole genome shotgun (WGS) entry which is preliminary data.</text>
</comment>
<organism evidence="3 4">
    <name type="scientific">Variovorax boronicumulans</name>
    <dbReference type="NCBI Taxonomy" id="436515"/>
    <lineage>
        <taxon>Bacteria</taxon>
        <taxon>Pseudomonadati</taxon>
        <taxon>Pseudomonadota</taxon>
        <taxon>Betaproteobacteria</taxon>
        <taxon>Burkholderiales</taxon>
        <taxon>Comamonadaceae</taxon>
        <taxon>Variovorax</taxon>
    </lineage>
</organism>
<keyword evidence="3" id="KW-0489">Methyltransferase</keyword>
<dbReference type="GO" id="GO:0008168">
    <property type="term" value="F:methyltransferase activity"/>
    <property type="evidence" value="ECO:0007669"/>
    <property type="project" value="UniProtKB-KW"/>
</dbReference>
<sequence length="250" mass="28323">MDFYDDLAPLYHLIFPDWSHSIRRQGEQLDSVIQSEWPGHRTVLDVSCGIGTQTLALAGRGYSIVGSDLSAREIERARREADLRGLAIDFKVADMRTAHEHHGTGYDLVISCDNSVPHLLTDEDLLLALRQFLACLRPGGGCVITVRDYDKEERGTNLVKQYGARVEDGKRYVLFQVWDFDGDHYDFSFFVVEDELATGLVKTHVMRSRYYAISVERLCELMREAGFEDVKRLDAAFYQPVLVGTKPVTG</sequence>